<keyword evidence="4" id="KW-1185">Reference proteome</keyword>
<feature type="compositionally biased region" description="Acidic residues" evidence="1">
    <location>
        <begin position="100"/>
        <end position="122"/>
    </location>
</feature>
<feature type="region of interest" description="Disordered" evidence="1">
    <location>
        <begin position="1"/>
        <end position="27"/>
    </location>
</feature>
<gene>
    <name evidence="3" type="ORF">SAMN05518684_11943</name>
</gene>
<accession>A0A1H9WRC9</accession>
<feature type="compositionally biased region" description="Acidic residues" evidence="1">
    <location>
        <begin position="130"/>
        <end position="140"/>
    </location>
</feature>
<protein>
    <recommendedName>
        <fullName evidence="5">Sporulation and spore germination</fullName>
    </recommendedName>
</protein>
<dbReference type="RefSeq" id="WP_093055111.1">
    <property type="nucleotide sequence ID" value="NZ_FOGT01000019.1"/>
</dbReference>
<organism evidence="3 4">
    <name type="scientific">Salipaludibacillus aurantiacus</name>
    <dbReference type="NCBI Taxonomy" id="1601833"/>
    <lineage>
        <taxon>Bacteria</taxon>
        <taxon>Bacillati</taxon>
        <taxon>Bacillota</taxon>
        <taxon>Bacilli</taxon>
        <taxon>Bacillales</taxon>
        <taxon>Bacillaceae</taxon>
    </lineage>
</organism>
<reference evidence="4" key="1">
    <citation type="submission" date="2016-10" db="EMBL/GenBank/DDBJ databases">
        <authorList>
            <person name="Varghese N."/>
            <person name="Submissions S."/>
        </authorList>
    </citation>
    <scope>NUCLEOTIDE SEQUENCE [LARGE SCALE GENOMIC DNA]</scope>
    <source>
        <strain evidence="4">S9</strain>
    </source>
</reference>
<dbReference type="STRING" id="1601833.SAMN05518684_11943"/>
<name>A0A1H9WRC9_9BACI</name>
<sequence length="416" mass="46541">MNNKWDEKEIEKTLSKLPPVKDHQSKDDLFQAIEKKSKKELPSRYSPRKKRPWIVPSLAAAAAMFLLLLIVPPLFDNGDQQFSSDEAAEQNMINTAIYNDNEENERNEEEGFPEENPPDEESASNNSLNETEEETGEEAEEHNSSYEENNESDTSPDAEQPAPVYVATIYTVENEDSVSEYVVLVESALNSEAGIEEAVKHSLQESDLTSGQYMDNLADISAEGDTVVLNFADEAALESLTSAESHFLNDLFQELFTVYGFNQVSFEAEGEPGIIYGQHGEVESIPVSSHNRGYYLIEGEEDFYLISGIAAGEQIEDNDSGNPLTFEQTVEKMKTTSEDADWYDSAIPPEVEIKSVRIPGDTARVSYILDRDEEEVSDEKLDTFFEALKLSAAPFTLDSLEIVNEETGEKVEFELD</sequence>
<dbReference type="EMBL" id="FOGT01000019">
    <property type="protein sequence ID" value="SES36468.1"/>
    <property type="molecule type" value="Genomic_DNA"/>
</dbReference>
<evidence type="ECO:0008006" key="5">
    <source>
        <dbReference type="Google" id="ProtNLM"/>
    </source>
</evidence>
<dbReference type="Proteomes" id="UP000198571">
    <property type="component" value="Unassembled WGS sequence"/>
</dbReference>
<proteinExistence type="predicted"/>
<evidence type="ECO:0000256" key="1">
    <source>
        <dbReference type="SAM" id="MobiDB-lite"/>
    </source>
</evidence>
<keyword evidence="2" id="KW-0472">Membrane</keyword>
<evidence type="ECO:0000313" key="3">
    <source>
        <dbReference type="EMBL" id="SES36468.1"/>
    </source>
</evidence>
<keyword evidence="2" id="KW-1133">Transmembrane helix</keyword>
<evidence type="ECO:0000256" key="2">
    <source>
        <dbReference type="SAM" id="Phobius"/>
    </source>
</evidence>
<keyword evidence="2" id="KW-0812">Transmembrane</keyword>
<dbReference type="AlphaFoldDB" id="A0A1H9WRC9"/>
<feature type="region of interest" description="Disordered" evidence="1">
    <location>
        <begin position="97"/>
        <end position="161"/>
    </location>
</feature>
<feature type="transmembrane region" description="Helical" evidence="2">
    <location>
        <begin position="53"/>
        <end position="75"/>
    </location>
</feature>
<dbReference type="OrthoDB" id="2965336at2"/>
<evidence type="ECO:0000313" key="4">
    <source>
        <dbReference type="Proteomes" id="UP000198571"/>
    </source>
</evidence>